<accession>X0S161</accession>
<dbReference type="AlphaFoldDB" id="X0S161"/>
<sequence>MADKLDINQDLILVDDLTKGLKATPYFEDFLYKIIHSIGGEGVSIGDEVFGVNVSSNPILPAQIKSLAGRVGTLESMSINPILPTQLNSLAIRVGTLEAMALHDRLEGTVKQLEIDTAGFIGLVKTSNYTARTKEWVEAGSDSTISLPANPLVNDQVIVSNGDGTTITVDGNGNNIKYDKTDTSVLIRSQGTSLHFQLFQDAATKYWRIR</sequence>
<name>X0S161_9ZZZZ</name>
<protein>
    <submittedName>
        <fullName evidence="1">Uncharacterized protein</fullName>
    </submittedName>
</protein>
<proteinExistence type="predicted"/>
<comment type="caution">
    <text evidence="1">The sequence shown here is derived from an EMBL/GenBank/DDBJ whole genome shotgun (WGS) entry which is preliminary data.</text>
</comment>
<dbReference type="EMBL" id="BARS01002919">
    <property type="protein sequence ID" value="GAF74808.1"/>
    <property type="molecule type" value="Genomic_DNA"/>
</dbReference>
<evidence type="ECO:0000313" key="1">
    <source>
        <dbReference type="EMBL" id="GAF74808.1"/>
    </source>
</evidence>
<gene>
    <name evidence="1" type="ORF">S01H1_05609</name>
</gene>
<reference evidence="1" key="1">
    <citation type="journal article" date="2014" name="Front. Microbiol.">
        <title>High frequency of phylogenetically diverse reductive dehalogenase-homologous genes in deep subseafloor sedimentary metagenomes.</title>
        <authorList>
            <person name="Kawai M."/>
            <person name="Futagami T."/>
            <person name="Toyoda A."/>
            <person name="Takaki Y."/>
            <person name="Nishi S."/>
            <person name="Hori S."/>
            <person name="Arai W."/>
            <person name="Tsubouchi T."/>
            <person name="Morono Y."/>
            <person name="Uchiyama I."/>
            <person name="Ito T."/>
            <person name="Fujiyama A."/>
            <person name="Inagaki F."/>
            <person name="Takami H."/>
        </authorList>
    </citation>
    <scope>NUCLEOTIDE SEQUENCE</scope>
    <source>
        <strain evidence="1">Expedition CK06-06</strain>
    </source>
</reference>
<organism evidence="1">
    <name type="scientific">marine sediment metagenome</name>
    <dbReference type="NCBI Taxonomy" id="412755"/>
    <lineage>
        <taxon>unclassified sequences</taxon>
        <taxon>metagenomes</taxon>
        <taxon>ecological metagenomes</taxon>
    </lineage>
</organism>